<evidence type="ECO:0000313" key="4">
    <source>
        <dbReference type="EMBL" id="EHK97986.1"/>
    </source>
</evidence>
<accession>H0ETZ4</accession>
<dbReference type="AlphaFoldDB" id="H0ETZ4"/>
<sequence>MSTRRSSRLRTATVQDSTLPAVAPTKSVKGGKKRKSTTKDEDKPTVGSKDVEPSTPKRKRVAKRPSSSPEAPTPAVTKLLSMYHGPGEVNIVIRPPVVNRLAVPNGTNAQLVSPETRRLVSNKPLDQVSPSKKPNGTTTTKNILDAALEHLIQVEPKLKPVIEKHPCNVFSEEGLAEVVDPFSSLVSGIISQQVSGAAAKSIKAKFVALFNEGEDAMDVFSTGDLGVQRGMAALAGRDVAKLKKGKHKFKFMAEKEMEETAEKFKPYRSVYMWYCWRVEDVDISAFD</sequence>
<dbReference type="GO" id="GO:0006307">
    <property type="term" value="P:DNA alkylation repair"/>
    <property type="evidence" value="ECO:0007669"/>
    <property type="project" value="TreeGrafter"/>
</dbReference>
<dbReference type="PANTHER" id="PTHR43003">
    <property type="entry name" value="DNA-3-METHYLADENINE GLYCOSYLASE"/>
    <property type="match status" value="1"/>
</dbReference>
<dbReference type="InterPro" id="IPR011257">
    <property type="entry name" value="DNA_glycosylase"/>
</dbReference>
<keyword evidence="5" id="KW-1185">Reference proteome</keyword>
<keyword evidence="1" id="KW-0227">DNA damage</keyword>
<reference evidence="4 5" key="1">
    <citation type="journal article" date="2012" name="Eukaryot. Cell">
        <title>Genome sequence of the fungus Glarea lozoyensis: the first genome sequence of a species from the Helotiaceae family.</title>
        <authorList>
            <person name="Youssar L."/>
            <person name="Gruening B.A."/>
            <person name="Erxleben A."/>
            <person name="Guenther S."/>
            <person name="Huettel W."/>
        </authorList>
    </citation>
    <scope>NUCLEOTIDE SEQUENCE [LARGE SCALE GENOMIC DNA]</scope>
    <source>
        <strain evidence="5">ATCC 74030 / MF5533</strain>
    </source>
</reference>
<dbReference type="GO" id="GO:0043916">
    <property type="term" value="F:DNA-7-methylguanine glycosylase activity"/>
    <property type="evidence" value="ECO:0007669"/>
    <property type="project" value="TreeGrafter"/>
</dbReference>
<dbReference type="OrthoDB" id="415889at2759"/>
<dbReference type="GO" id="GO:0006285">
    <property type="term" value="P:base-excision repair, AP site formation"/>
    <property type="evidence" value="ECO:0007669"/>
    <property type="project" value="TreeGrafter"/>
</dbReference>
<dbReference type="GO" id="GO:0008725">
    <property type="term" value="F:DNA-3-methyladenine glycosylase activity"/>
    <property type="evidence" value="ECO:0007669"/>
    <property type="project" value="TreeGrafter"/>
</dbReference>
<dbReference type="GO" id="GO:0005634">
    <property type="term" value="C:nucleus"/>
    <property type="evidence" value="ECO:0007669"/>
    <property type="project" value="TreeGrafter"/>
</dbReference>
<gene>
    <name evidence="4" type="ORF">M7I_6218</name>
</gene>
<organism evidence="4 5">
    <name type="scientific">Glarea lozoyensis (strain ATCC 74030 / MF5533)</name>
    <dbReference type="NCBI Taxonomy" id="1104152"/>
    <lineage>
        <taxon>Eukaryota</taxon>
        <taxon>Fungi</taxon>
        <taxon>Dikarya</taxon>
        <taxon>Ascomycota</taxon>
        <taxon>Pezizomycotina</taxon>
        <taxon>Leotiomycetes</taxon>
        <taxon>Helotiales</taxon>
        <taxon>Helotiaceae</taxon>
        <taxon>Glarea</taxon>
    </lineage>
</organism>
<evidence type="ECO:0000256" key="3">
    <source>
        <dbReference type="SAM" id="MobiDB-lite"/>
    </source>
</evidence>
<dbReference type="HOGENOM" id="CLU_000445_72_0_1"/>
<dbReference type="InParanoid" id="H0ETZ4"/>
<dbReference type="GO" id="GO:0032131">
    <property type="term" value="F:alkylated DNA binding"/>
    <property type="evidence" value="ECO:0007669"/>
    <property type="project" value="TreeGrafter"/>
</dbReference>
<evidence type="ECO:0000256" key="1">
    <source>
        <dbReference type="ARBA" id="ARBA00022763"/>
    </source>
</evidence>
<dbReference type="FunCoup" id="H0ETZ4">
    <property type="interactions" value="28"/>
</dbReference>
<dbReference type="GO" id="GO:0032993">
    <property type="term" value="C:protein-DNA complex"/>
    <property type="evidence" value="ECO:0007669"/>
    <property type="project" value="TreeGrafter"/>
</dbReference>
<keyword evidence="2" id="KW-0234">DNA repair</keyword>
<dbReference type="SUPFAM" id="SSF48150">
    <property type="entry name" value="DNA-glycosylase"/>
    <property type="match status" value="2"/>
</dbReference>
<evidence type="ECO:0000313" key="5">
    <source>
        <dbReference type="Proteomes" id="UP000005446"/>
    </source>
</evidence>
<dbReference type="Gene3D" id="1.10.1670.40">
    <property type="match status" value="1"/>
</dbReference>
<comment type="caution">
    <text evidence="4">The sequence shown here is derived from an EMBL/GenBank/DDBJ whole genome shotgun (WGS) entry which is preliminary data.</text>
</comment>
<dbReference type="EMBL" id="AGUE01000167">
    <property type="protein sequence ID" value="EHK97986.1"/>
    <property type="molecule type" value="Genomic_DNA"/>
</dbReference>
<dbReference type="PANTHER" id="PTHR43003:SF5">
    <property type="entry name" value="DNA-3-METHYLADENINE GLYCOSYLASE"/>
    <property type="match status" value="1"/>
</dbReference>
<dbReference type="InterPro" id="IPR051912">
    <property type="entry name" value="Alkylbase_DNA_Glycosylase/TA"/>
</dbReference>
<name>H0ETZ4_GLAL7</name>
<protein>
    <submittedName>
        <fullName evidence="4">Putative DNA-3-methyladenine glycosylase</fullName>
    </submittedName>
</protein>
<feature type="region of interest" description="Disordered" evidence="3">
    <location>
        <begin position="1"/>
        <end position="75"/>
    </location>
</feature>
<dbReference type="Proteomes" id="UP000005446">
    <property type="component" value="Unassembled WGS sequence"/>
</dbReference>
<evidence type="ECO:0000256" key="2">
    <source>
        <dbReference type="ARBA" id="ARBA00023204"/>
    </source>
</evidence>
<proteinExistence type="predicted"/>
<feature type="compositionally biased region" description="Basic and acidic residues" evidence="3">
    <location>
        <begin position="37"/>
        <end position="52"/>
    </location>
</feature>